<evidence type="ECO:0000313" key="1">
    <source>
        <dbReference type="EMBL" id="MBB5200786.1"/>
    </source>
</evidence>
<proteinExistence type="predicted"/>
<organism evidence="1 2">
    <name type="scientific">Glaciimonas immobilis</name>
    <dbReference type="NCBI Taxonomy" id="728004"/>
    <lineage>
        <taxon>Bacteria</taxon>
        <taxon>Pseudomonadati</taxon>
        <taxon>Pseudomonadota</taxon>
        <taxon>Betaproteobacteria</taxon>
        <taxon>Burkholderiales</taxon>
        <taxon>Oxalobacteraceae</taxon>
        <taxon>Glaciimonas</taxon>
    </lineage>
</organism>
<dbReference type="SUPFAM" id="SSF47413">
    <property type="entry name" value="lambda repressor-like DNA-binding domains"/>
    <property type="match status" value="1"/>
</dbReference>
<name>A0A840RV74_9BURK</name>
<dbReference type="GO" id="GO:0003677">
    <property type="term" value="F:DNA binding"/>
    <property type="evidence" value="ECO:0007669"/>
    <property type="project" value="InterPro"/>
</dbReference>
<accession>A0A840RV74</accession>
<comment type="caution">
    <text evidence="1">The sequence shown here is derived from an EMBL/GenBank/DDBJ whole genome shotgun (WGS) entry which is preliminary data.</text>
</comment>
<dbReference type="InterPro" id="IPR010982">
    <property type="entry name" value="Lambda_DNA-bd_dom_sf"/>
</dbReference>
<protein>
    <submittedName>
        <fullName evidence="1">Transcriptional regulator with XRE-family HTH domain</fullName>
    </submittedName>
</protein>
<dbReference type="AlphaFoldDB" id="A0A840RV74"/>
<dbReference type="Gene3D" id="1.10.260.40">
    <property type="entry name" value="lambda repressor-like DNA-binding domains"/>
    <property type="match status" value="1"/>
</dbReference>
<evidence type="ECO:0000313" key="2">
    <source>
        <dbReference type="Proteomes" id="UP000571084"/>
    </source>
</evidence>
<dbReference type="EMBL" id="JACHHQ010000005">
    <property type="protein sequence ID" value="MBB5200786.1"/>
    <property type="molecule type" value="Genomic_DNA"/>
</dbReference>
<reference evidence="1 2" key="1">
    <citation type="submission" date="2020-08" db="EMBL/GenBank/DDBJ databases">
        <title>Genomic Encyclopedia of Type Strains, Phase IV (KMG-IV): sequencing the most valuable type-strain genomes for metagenomic binning, comparative biology and taxonomic classification.</title>
        <authorList>
            <person name="Goeker M."/>
        </authorList>
    </citation>
    <scope>NUCLEOTIDE SEQUENCE [LARGE SCALE GENOMIC DNA]</scope>
    <source>
        <strain evidence="1 2">DSM 23240</strain>
    </source>
</reference>
<sequence>MTSDDLRAWQSAMQFTYDSAADALGVSRATYANYINDHTRIPKMLGLACAALCAKLESWTA</sequence>
<dbReference type="Proteomes" id="UP000571084">
    <property type="component" value="Unassembled WGS sequence"/>
</dbReference>
<dbReference type="RefSeq" id="WP_168055759.1">
    <property type="nucleotide sequence ID" value="NZ_JAAOZT010000007.1"/>
</dbReference>
<gene>
    <name evidence="1" type="ORF">HNR39_002628</name>
</gene>
<keyword evidence="2" id="KW-1185">Reference proteome</keyword>